<accession>A0ABN5FH20</accession>
<dbReference type="EMBL" id="CP019336">
    <property type="protein sequence ID" value="AUC23564.1"/>
    <property type="molecule type" value="Genomic_DNA"/>
</dbReference>
<organism evidence="1 2">
    <name type="scientific">Polaribacter sejongensis</name>
    <dbReference type="NCBI Taxonomy" id="985043"/>
    <lineage>
        <taxon>Bacteria</taxon>
        <taxon>Pseudomonadati</taxon>
        <taxon>Bacteroidota</taxon>
        <taxon>Flavobacteriia</taxon>
        <taxon>Flavobacteriales</taxon>
        <taxon>Flavobacteriaceae</taxon>
    </lineage>
</organism>
<dbReference type="Proteomes" id="UP000232721">
    <property type="component" value="Chromosome"/>
</dbReference>
<evidence type="ECO:0008006" key="3">
    <source>
        <dbReference type="Google" id="ProtNLM"/>
    </source>
</evidence>
<reference evidence="1 2" key="1">
    <citation type="submission" date="2017-02" db="EMBL/GenBank/DDBJ databases">
        <title>Trade-off between light-utilization and light-protection in marine flavobacteria.</title>
        <authorList>
            <person name="Kumagai Y."/>
            <person name="Yoshizawa S."/>
            <person name="Kogure K."/>
            <person name="Iwasaki W."/>
        </authorList>
    </citation>
    <scope>NUCLEOTIDE SEQUENCE [LARGE SCALE GENOMIC DNA]</scope>
    <source>
        <strain evidence="1 2">KCTC 23670</strain>
    </source>
</reference>
<dbReference type="Gene3D" id="2.60.40.10">
    <property type="entry name" value="Immunoglobulins"/>
    <property type="match status" value="1"/>
</dbReference>
<dbReference type="SUPFAM" id="SSF48230">
    <property type="entry name" value="Chondroitin AC/alginate lyase"/>
    <property type="match status" value="1"/>
</dbReference>
<dbReference type="Gene3D" id="2.70.98.70">
    <property type="match status" value="1"/>
</dbReference>
<dbReference type="Gene3D" id="1.50.10.100">
    <property type="entry name" value="Chondroitin AC/alginate lyase"/>
    <property type="match status" value="1"/>
</dbReference>
<dbReference type="InterPro" id="IPR013783">
    <property type="entry name" value="Ig-like_fold"/>
</dbReference>
<protein>
    <recommendedName>
        <fullName evidence="3">Alginate lyase domain-containing protein</fullName>
    </recommendedName>
</protein>
<gene>
    <name evidence="1" type="ORF">BTO15_16290</name>
</gene>
<keyword evidence="2" id="KW-1185">Reference proteome</keyword>
<dbReference type="PANTHER" id="PTHR39210">
    <property type="entry name" value="HEPARIN-SULFATE LYASE"/>
    <property type="match status" value="1"/>
</dbReference>
<dbReference type="InterPro" id="IPR008929">
    <property type="entry name" value="Chondroitin_lyas"/>
</dbReference>
<name>A0ABN5FH20_9FLAO</name>
<dbReference type="PANTHER" id="PTHR39210:SF1">
    <property type="entry name" value="HEPARIN-SULFATE LYASE"/>
    <property type="match status" value="1"/>
</dbReference>
<evidence type="ECO:0000313" key="1">
    <source>
        <dbReference type="EMBL" id="AUC23564.1"/>
    </source>
</evidence>
<sequence>MELIWENKVVLNTNKYLQMLAIKSKYIFAFISLISFSCFANGLNNGTSDKSNIQCKIAKVNEAIHYTIELKNTGNTEANFSISIKKEDELACSNSLSVKEIILAPKSSSKVILSVVMSDRIPVGGQESSFVILENKTSQTTEELQFISVHSKPHPFLFVTDAIIEETKSKVENYDWAKGNLTNMLDKLDKFKFPKRKVVSLPRPTKVWSSLAYNTSDGEKAFQMCLAWKLTGNTFYRDKVIKFIKDVCDKEKGYLSIGAATTGVQVHEGNFFLFLAAACDVVYNESSFSEEDRENINATFRYYLELNRTHMSSLGIMNHQASANAGAIVVALFLQNMAEVKYLTEADGGMGDQIAKGVMADGWWFEGTANYCYLVTQRYTLVAQAFENYGLDLYHRRFPTKVKSKDFENAKEGYTGMKFDIWGPTGKSTRGVEDMVTPYVSMMDEDGFVVSSNDSNLKEPNEFYELAYREYGIEKLAWVINKSKRDSWVSLMYGVAELPVVKDPRSASDFVANVGLVALRSQKEAQDSKEQIQAYLKYGSHGGWHGHFDRTGLVALDRYGHKFFGTEMVWFGYGHKGYKESVQTSASHNMVVVDELQQEAVPSKQTLFFKGKMMQVSALETNARWRKIPTGNPDKFPPWDDVEIDADFKKVHQKRLSIVTDDYVVIADFMNAPKKHTYDWLLHPIGLQSIEGAKKTGPILETVSVLKDSPYKYFKQGQWYEARKGAKVQFIDNGVHLDVHSLWPKKAKLLVANYPNGGKIRGIRNNPERKTYGVRVHQKQAQFLHVLEPYKGKSQIVKIVTNSPNELTVYLLDGREQKITISNLVTESLQVNITESKNGKVIRSEKAN</sequence>
<evidence type="ECO:0000313" key="2">
    <source>
        <dbReference type="Proteomes" id="UP000232721"/>
    </source>
</evidence>
<proteinExistence type="predicted"/>